<proteinExistence type="predicted"/>
<evidence type="ECO:0000313" key="2">
    <source>
        <dbReference type="EMBL" id="THH20345.1"/>
    </source>
</evidence>
<organism evidence="2 3">
    <name type="scientific">Antrodiella citrinella</name>
    <dbReference type="NCBI Taxonomy" id="2447956"/>
    <lineage>
        <taxon>Eukaryota</taxon>
        <taxon>Fungi</taxon>
        <taxon>Dikarya</taxon>
        <taxon>Basidiomycota</taxon>
        <taxon>Agaricomycotina</taxon>
        <taxon>Agaricomycetes</taxon>
        <taxon>Polyporales</taxon>
        <taxon>Steccherinaceae</taxon>
        <taxon>Antrodiella</taxon>
    </lineage>
</organism>
<feature type="region of interest" description="Disordered" evidence="1">
    <location>
        <begin position="1"/>
        <end position="56"/>
    </location>
</feature>
<dbReference type="AlphaFoldDB" id="A0A4S4M5P7"/>
<protein>
    <submittedName>
        <fullName evidence="2">Uncharacterized protein</fullName>
    </submittedName>
</protein>
<gene>
    <name evidence="2" type="ORF">EUX98_g8594</name>
</gene>
<keyword evidence="3" id="KW-1185">Reference proteome</keyword>
<feature type="compositionally biased region" description="Low complexity" evidence="1">
    <location>
        <begin position="19"/>
        <end position="29"/>
    </location>
</feature>
<sequence>MPSSTFHLRPVSAPRDHSPSSSSDTVSDRTPPPHRRPLSPSSLRDLDLDLDNHGNM</sequence>
<comment type="caution">
    <text evidence="2">The sequence shown here is derived from an EMBL/GenBank/DDBJ whole genome shotgun (WGS) entry which is preliminary data.</text>
</comment>
<dbReference type="EMBL" id="SGPM01000495">
    <property type="protein sequence ID" value="THH20345.1"/>
    <property type="molecule type" value="Genomic_DNA"/>
</dbReference>
<evidence type="ECO:0000313" key="3">
    <source>
        <dbReference type="Proteomes" id="UP000308730"/>
    </source>
</evidence>
<evidence type="ECO:0000256" key="1">
    <source>
        <dbReference type="SAM" id="MobiDB-lite"/>
    </source>
</evidence>
<accession>A0A4S4M5P7</accession>
<feature type="non-terminal residue" evidence="2">
    <location>
        <position position="56"/>
    </location>
</feature>
<feature type="compositionally biased region" description="Basic and acidic residues" evidence="1">
    <location>
        <begin position="44"/>
        <end position="56"/>
    </location>
</feature>
<name>A0A4S4M5P7_9APHY</name>
<dbReference type="Proteomes" id="UP000308730">
    <property type="component" value="Unassembled WGS sequence"/>
</dbReference>
<reference evidence="2 3" key="1">
    <citation type="submission" date="2019-02" db="EMBL/GenBank/DDBJ databases">
        <title>Genome sequencing of the rare red list fungi Antrodiella citrinella (Flaviporus citrinellus).</title>
        <authorList>
            <person name="Buettner E."/>
            <person name="Kellner H."/>
        </authorList>
    </citation>
    <scope>NUCLEOTIDE SEQUENCE [LARGE SCALE GENOMIC DNA]</scope>
    <source>
        <strain evidence="2 3">DSM 108506</strain>
    </source>
</reference>